<keyword evidence="3" id="KW-0378">Hydrolase</keyword>
<keyword evidence="1" id="KW-1194">Viral DNA replication</keyword>
<dbReference type="Pfam" id="PF01612">
    <property type="entry name" value="DNA_pol_A_exo1"/>
    <property type="match status" value="1"/>
</dbReference>
<proteinExistence type="predicted"/>
<name>A0A3G2YRQ6_9CAUD</name>
<dbReference type="SUPFAM" id="SSF53098">
    <property type="entry name" value="Ribonuclease H-like"/>
    <property type="match status" value="1"/>
</dbReference>
<keyword evidence="1" id="KW-0235">DNA replication</keyword>
<dbReference type="Gene3D" id="1.20.1060.10">
    <property type="entry name" value="Taq DNA Polymerase, Chain T, domain 4"/>
    <property type="match status" value="1"/>
</dbReference>
<keyword evidence="4" id="KW-1185">Reference proteome</keyword>
<organism evidence="3 4">
    <name type="scientific">Lentibacter phage vB_LenP_ICBM2</name>
    <dbReference type="NCBI Taxonomy" id="2847823"/>
    <lineage>
        <taxon>Viruses</taxon>
        <taxon>Duplodnaviria</taxon>
        <taxon>Heunggongvirae</taxon>
        <taxon>Uroviricota</taxon>
        <taxon>Caudoviricetes</taxon>
        <taxon>Zobellviridae</taxon>
        <taxon>Cobavirinae</taxon>
        <taxon>Veravirus</taxon>
        <taxon>Veravirus septentrionalis</taxon>
    </lineage>
</organism>
<evidence type="ECO:0000313" key="4">
    <source>
        <dbReference type="Proteomes" id="UP000273515"/>
    </source>
</evidence>
<dbReference type="InterPro" id="IPR036397">
    <property type="entry name" value="RNaseH_sf"/>
</dbReference>
<dbReference type="GO" id="GO:0039693">
    <property type="term" value="P:viral DNA genome replication"/>
    <property type="evidence" value="ECO:0007669"/>
    <property type="project" value="UniProtKB-KW"/>
</dbReference>
<feature type="domain" description="3'-5' exonuclease" evidence="2">
    <location>
        <begin position="3"/>
        <end position="151"/>
    </location>
</feature>
<dbReference type="Gene3D" id="3.30.420.10">
    <property type="entry name" value="Ribonuclease H-like superfamily/Ribonuclease H"/>
    <property type="match status" value="1"/>
</dbReference>
<evidence type="ECO:0000256" key="1">
    <source>
        <dbReference type="ARBA" id="ARBA00023109"/>
    </source>
</evidence>
<evidence type="ECO:0000313" key="3">
    <source>
        <dbReference type="EMBL" id="AYP28071.1"/>
    </source>
</evidence>
<dbReference type="Proteomes" id="UP000273515">
    <property type="component" value="Segment"/>
</dbReference>
<sequence>MRTLALDIETDALDAKRIWVICAQDIETEDRMQFLNVDTQLNERRRFIDTLRDYDRFVLHNGIGFDIPVVNKIIGENTIDPEKVLDTLIVSRLIDFTLDGKGHSLRAWGQRLGEFKIGFNDFSMLTQEMIDYCHQDVEVTVKLYKKFKSVIEDPEWHDAIRVEHDIQILCEQMKADGFLFKEDKAEEMLGEILTRMDELNQGFQVDFPPKLEVVNTINYRRKADGSLYSNVVKAHEKYERTEVDWSVTPAQLLCYDYVAFNPASPKQRIDRLWEAGWTPYEKTKGHLEYDRDKQRQNKRRYSRR</sequence>
<dbReference type="GO" id="GO:0003676">
    <property type="term" value="F:nucleic acid binding"/>
    <property type="evidence" value="ECO:0007669"/>
    <property type="project" value="InterPro"/>
</dbReference>
<accession>A0A3G2YRQ6</accession>
<dbReference type="InterPro" id="IPR012337">
    <property type="entry name" value="RNaseH-like_sf"/>
</dbReference>
<protein>
    <submittedName>
        <fullName evidence="3">DNA polymerase, 3'-5' exonuclease domain</fullName>
    </submittedName>
</protein>
<dbReference type="InterPro" id="IPR043502">
    <property type="entry name" value="DNA/RNA_pol_sf"/>
</dbReference>
<dbReference type="EMBL" id="MF431616">
    <property type="protein sequence ID" value="AYP28071.1"/>
    <property type="molecule type" value="Genomic_DNA"/>
</dbReference>
<reference evidence="3 4" key="2">
    <citation type="journal article" date="2019" name="ISME J.">
        <title>Cobaviruses - a new globally distributed phage group infecting Rhodobacteraceae in marine ecosystems.</title>
        <authorList>
            <person name="Bischoff V."/>
            <person name="Bunk B."/>
            <person name="Meier-Kolthoff J.P."/>
            <person name="Sproer C."/>
            <person name="Poehlein A."/>
            <person name="Dogs M."/>
            <person name="Nguyen M."/>
            <person name="Petersen J."/>
            <person name="Daniel R."/>
            <person name="Overmann J."/>
            <person name="Goker M."/>
            <person name="Simon M."/>
            <person name="Brinkhoff T."/>
            <person name="Moraru C."/>
        </authorList>
    </citation>
    <scope>NUCLEOTIDE SEQUENCE [LARGE SCALE GENOMIC DNA]</scope>
</reference>
<gene>
    <name evidence="3" type="ORF">vBLenPICBM2__11</name>
</gene>
<dbReference type="InterPro" id="IPR002562">
    <property type="entry name" value="3'-5'_exonuclease_dom"/>
</dbReference>
<evidence type="ECO:0000259" key="2">
    <source>
        <dbReference type="Pfam" id="PF01612"/>
    </source>
</evidence>
<dbReference type="SUPFAM" id="SSF56672">
    <property type="entry name" value="DNA/RNA polymerases"/>
    <property type="match status" value="1"/>
</dbReference>
<keyword evidence="3" id="KW-0269">Exonuclease</keyword>
<reference evidence="4" key="1">
    <citation type="submission" date="2017-07" db="EMBL/GenBank/DDBJ databases">
        <title>Cobaviruses - a newly discovered phage group infecting protist-associated Rhodobacteraceae is ubiquitous in highly productive marine areas.</title>
        <authorList>
            <person name="Bischoff V."/>
            <person name="Bunk B."/>
            <person name="Meier-Kolthoff J."/>
            <person name="Sproer C."/>
            <person name="Poehlein A."/>
            <person name="Dogs M."/>
            <person name="Daniel R."/>
            <person name="Overmann J."/>
            <person name="Goker M."/>
            <person name="Simon M."/>
            <person name="Brinkhoff T."/>
            <person name="Moraru C."/>
        </authorList>
    </citation>
    <scope>NUCLEOTIDE SEQUENCE [LARGE SCALE GENOMIC DNA]</scope>
</reference>
<keyword evidence="3" id="KW-0540">Nuclease</keyword>
<dbReference type="GO" id="GO:0008408">
    <property type="term" value="F:3'-5' exonuclease activity"/>
    <property type="evidence" value="ECO:0007669"/>
    <property type="project" value="InterPro"/>
</dbReference>